<evidence type="ECO:0000313" key="3">
    <source>
        <dbReference type="EMBL" id="RKG54854.1"/>
    </source>
</evidence>
<proteinExistence type="inferred from homology"/>
<evidence type="ECO:0000256" key="1">
    <source>
        <dbReference type="ARBA" id="ARBA00008007"/>
    </source>
</evidence>
<evidence type="ECO:0000313" key="4">
    <source>
        <dbReference type="Proteomes" id="UP000281084"/>
    </source>
</evidence>
<dbReference type="InterPro" id="IPR051910">
    <property type="entry name" value="ComF/GntX_DNA_util-trans"/>
</dbReference>
<dbReference type="PANTHER" id="PTHR47505:SF1">
    <property type="entry name" value="DNA UTILIZATION PROTEIN YHGH"/>
    <property type="match status" value="1"/>
</dbReference>
<organism evidence="3 4">
    <name type="scientific">Acinetobacter cumulans</name>
    <dbReference type="NCBI Taxonomy" id="2136182"/>
    <lineage>
        <taxon>Bacteria</taxon>
        <taxon>Pseudomonadati</taxon>
        <taxon>Pseudomonadota</taxon>
        <taxon>Gammaproteobacteria</taxon>
        <taxon>Moraxellales</taxon>
        <taxon>Moraxellaceae</taxon>
        <taxon>Acinetobacter</taxon>
    </lineage>
</organism>
<comment type="similarity">
    <text evidence="1">Belongs to the ComF/GntX family.</text>
</comment>
<dbReference type="SUPFAM" id="SSF53271">
    <property type="entry name" value="PRTase-like"/>
    <property type="match status" value="1"/>
</dbReference>
<dbReference type="Pfam" id="PF00156">
    <property type="entry name" value="Pribosyltran"/>
    <property type="match status" value="1"/>
</dbReference>
<dbReference type="Gene3D" id="3.40.50.2020">
    <property type="match status" value="1"/>
</dbReference>
<sequence>MYNPKSNSILQQLTGLFRSFQPCQLCHADTQHWHQVCEDCWKSLPWQRQTIQRQGLQIMTPCRYDYPLDRIIQQYKYQQQLQFQPLLSGLLCSLKLPKKVQAIVPMPISTERLEERGFNQSLLIAQDLAKHLDVPIWQPVTRLKQHAQKGLSRLERMSDIQQQFQLTPPNAVRYRNVLIVDDVVTTGSSIQALHNCLIELGCQQVHVTCLAVAEI</sequence>
<dbReference type="AlphaFoldDB" id="A0A3A8GIG6"/>
<dbReference type="PANTHER" id="PTHR47505">
    <property type="entry name" value="DNA UTILIZATION PROTEIN YHGH"/>
    <property type="match status" value="1"/>
</dbReference>
<reference evidence="3 4" key="1">
    <citation type="submission" date="2018-09" db="EMBL/GenBank/DDBJ databases">
        <title>The draft genome of Acinetobacter spp. strains.</title>
        <authorList>
            <person name="Qin J."/>
            <person name="Feng Y."/>
            <person name="Zong Z."/>
        </authorList>
    </citation>
    <scope>NUCLEOTIDE SEQUENCE [LARGE SCALE GENOMIC DNA]</scope>
    <source>
        <strain evidence="3 4">WCHAc060002</strain>
    </source>
</reference>
<accession>A0A3A8GIG6</accession>
<feature type="domain" description="Phosphoribosyltransferase" evidence="2">
    <location>
        <begin position="121"/>
        <end position="211"/>
    </location>
</feature>
<dbReference type="InterPro" id="IPR000836">
    <property type="entry name" value="PRTase_dom"/>
</dbReference>
<dbReference type="Proteomes" id="UP000281084">
    <property type="component" value="Unassembled WGS sequence"/>
</dbReference>
<name>A0A3A8GIG6_9GAMM</name>
<evidence type="ECO:0000259" key="2">
    <source>
        <dbReference type="Pfam" id="PF00156"/>
    </source>
</evidence>
<protein>
    <submittedName>
        <fullName evidence="3">ComF family protein</fullName>
    </submittedName>
</protein>
<dbReference type="CDD" id="cd06223">
    <property type="entry name" value="PRTases_typeI"/>
    <property type="match status" value="1"/>
</dbReference>
<gene>
    <name evidence="3" type="ORF">D7V64_04085</name>
</gene>
<dbReference type="EMBL" id="RAXZ01000003">
    <property type="protein sequence ID" value="RKG54854.1"/>
    <property type="molecule type" value="Genomic_DNA"/>
</dbReference>
<comment type="caution">
    <text evidence="3">The sequence shown here is derived from an EMBL/GenBank/DDBJ whole genome shotgun (WGS) entry which is preliminary data.</text>
</comment>
<dbReference type="InterPro" id="IPR029057">
    <property type="entry name" value="PRTase-like"/>
</dbReference>